<reference evidence="4" key="1">
    <citation type="journal article" date="2018" name="Nat. Microbiol.">
        <title>Leveraging single-cell genomics to expand the fungal tree of life.</title>
        <authorList>
            <person name="Ahrendt S.R."/>
            <person name="Quandt C.A."/>
            <person name="Ciobanu D."/>
            <person name="Clum A."/>
            <person name="Salamov A."/>
            <person name="Andreopoulos B."/>
            <person name="Cheng J.F."/>
            <person name="Woyke T."/>
            <person name="Pelin A."/>
            <person name="Henrissat B."/>
            <person name="Reynolds N.K."/>
            <person name="Benny G.L."/>
            <person name="Smith M.E."/>
            <person name="James T.Y."/>
            <person name="Grigoriev I.V."/>
        </authorList>
    </citation>
    <scope>NUCLEOTIDE SEQUENCE [LARGE SCALE GENOMIC DNA]</scope>
    <source>
        <strain evidence="4">Benny S71-1</strain>
    </source>
</reference>
<proteinExistence type="inferred from homology"/>
<dbReference type="EMBL" id="KZ989121">
    <property type="protein sequence ID" value="RKP28070.1"/>
    <property type="molecule type" value="Genomic_DNA"/>
</dbReference>
<dbReference type="Pfam" id="PF00857">
    <property type="entry name" value="Isochorismatase"/>
    <property type="match status" value="1"/>
</dbReference>
<evidence type="ECO:0000259" key="2">
    <source>
        <dbReference type="Pfam" id="PF00857"/>
    </source>
</evidence>
<keyword evidence="4" id="KW-1185">Reference proteome</keyword>
<dbReference type="Gene3D" id="3.40.50.850">
    <property type="entry name" value="Isochorismatase-like"/>
    <property type="match status" value="1"/>
</dbReference>
<feature type="domain" description="Isochorismatase-like" evidence="2">
    <location>
        <begin position="24"/>
        <end position="118"/>
    </location>
</feature>
<evidence type="ECO:0000313" key="3">
    <source>
        <dbReference type="EMBL" id="RKP28070.1"/>
    </source>
</evidence>
<comment type="similarity">
    <text evidence="1">Belongs to the isochorismatase family.</text>
</comment>
<dbReference type="InterPro" id="IPR000868">
    <property type="entry name" value="Isochorismatase-like_dom"/>
</dbReference>
<dbReference type="AlphaFoldDB" id="A0A4P9Z8K1"/>
<dbReference type="SUPFAM" id="SSF52499">
    <property type="entry name" value="Isochorismatase-like hydrolases"/>
    <property type="match status" value="1"/>
</dbReference>
<organism evidence="3 4">
    <name type="scientific">Syncephalis pseudoplumigaleata</name>
    <dbReference type="NCBI Taxonomy" id="1712513"/>
    <lineage>
        <taxon>Eukaryota</taxon>
        <taxon>Fungi</taxon>
        <taxon>Fungi incertae sedis</taxon>
        <taxon>Zoopagomycota</taxon>
        <taxon>Zoopagomycotina</taxon>
        <taxon>Zoopagomycetes</taxon>
        <taxon>Zoopagales</taxon>
        <taxon>Piptocephalidaceae</taxon>
        <taxon>Syncephalis</taxon>
    </lineage>
</organism>
<sequence>MARSVQIMEAPLVVTEQVTFGATVAEIDVSKAALREEKTKFSMLVPTVHEFLKEKKLESIVLFGIEAHVCVLQTALDLLDNNYNVHVLADGISSLNYPEIDIALERMRQAGAAITTSESILFQMTNDSNNPKFKAMSGLIKEWQEKARANQLLFRTSNI</sequence>
<dbReference type="InterPro" id="IPR036380">
    <property type="entry name" value="Isochorismatase-like_sf"/>
</dbReference>
<protein>
    <submittedName>
        <fullName evidence="3">Isochorismatase-like protein</fullName>
    </submittedName>
</protein>
<name>A0A4P9Z8K1_9FUNG</name>
<evidence type="ECO:0000256" key="1">
    <source>
        <dbReference type="ARBA" id="ARBA00006336"/>
    </source>
</evidence>
<dbReference type="PANTHER" id="PTHR14119">
    <property type="entry name" value="HYDROLASE"/>
    <property type="match status" value="1"/>
</dbReference>
<dbReference type="Proteomes" id="UP000278143">
    <property type="component" value="Unassembled WGS sequence"/>
</dbReference>
<accession>A0A4P9Z8K1</accession>
<dbReference type="InterPro" id="IPR050993">
    <property type="entry name" value="Isochorismatase_domain"/>
</dbReference>
<evidence type="ECO:0000313" key="4">
    <source>
        <dbReference type="Proteomes" id="UP000278143"/>
    </source>
</evidence>
<dbReference type="PANTHER" id="PTHR14119:SF3">
    <property type="entry name" value="ISOCHORISMATASE DOMAIN-CONTAINING PROTEIN 2"/>
    <property type="match status" value="1"/>
</dbReference>
<dbReference type="OrthoDB" id="269496at2759"/>
<gene>
    <name evidence="3" type="ORF">SYNPS1DRAFT_32292</name>
</gene>